<proteinExistence type="inferred from homology"/>
<dbReference type="Proteomes" id="UP000799118">
    <property type="component" value="Unassembled WGS sequence"/>
</dbReference>
<accession>A0A6A4H2H9</accession>
<evidence type="ECO:0000256" key="3">
    <source>
        <dbReference type="SAM" id="MobiDB-lite"/>
    </source>
</evidence>
<dbReference type="GO" id="GO:0031422">
    <property type="term" value="C:RecQ family helicase-topoisomerase III complex"/>
    <property type="evidence" value="ECO:0007669"/>
    <property type="project" value="TreeGrafter"/>
</dbReference>
<feature type="domain" description="RMI1 N-terminal" evidence="5">
    <location>
        <begin position="11"/>
        <end position="62"/>
    </location>
</feature>
<dbReference type="AlphaFoldDB" id="A0A6A4H2H9"/>
<keyword evidence="7" id="KW-1185">Reference proteome</keyword>
<dbReference type="GO" id="GO:0000712">
    <property type="term" value="P:resolution of meiotic recombination intermediates"/>
    <property type="evidence" value="ECO:0007669"/>
    <property type="project" value="TreeGrafter"/>
</dbReference>
<gene>
    <name evidence="6" type="ORF">BT96DRAFT_832121</name>
</gene>
<dbReference type="SMART" id="SM01161">
    <property type="entry name" value="DUF1767"/>
    <property type="match status" value="1"/>
</dbReference>
<dbReference type="Pfam" id="PF08585">
    <property type="entry name" value="RMI1_N_C"/>
    <property type="match status" value="1"/>
</dbReference>
<organism evidence="6 7">
    <name type="scientific">Gymnopus androsaceus JB14</name>
    <dbReference type="NCBI Taxonomy" id="1447944"/>
    <lineage>
        <taxon>Eukaryota</taxon>
        <taxon>Fungi</taxon>
        <taxon>Dikarya</taxon>
        <taxon>Basidiomycota</taxon>
        <taxon>Agaricomycotina</taxon>
        <taxon>Agaricomycetes</taxon>
        <taxon>Agaricomycetidae</taxon>
        <taxon>Agaricales</taxon>
        <taxon>Marasmiineae</taxon>
        <taxon>Omphalotaceae</taxon>
        <taxon>Gymnopus</taxon>
    </lineage>
</organism>
<name>A0A6A4H2H9_9AGAR</name>
<dbReference type="InterPro" id="IPR049363">
    <property type="entry name" value="RMI1_N"/>
</dbReference>
<dbReference type="InterPro" id="IPR042470">
    <property type="entry name" value="RMI1_N_C_sf"/>
</dbReference>
<protein>
    <recommendedName>
        <fullName evidence="2">RecQ-mediated genome instability protein 1</fullName>
    </recommendedName>
</protein>
<dbReference type="PANTHER" id="PTHR14790">
    <property type="entry name" value="RECQ-MEDIATED GENOME INSTABILITY PROTEIN 1 RMI1"/>
    <property type="match status" value="1"/>
</dbReference>
<dbReference type="Gene3D" id="2.40.50.770">
    <property type="entry name" value="RecQ-mediated genome instability protein Rmi1, C-terminal domain"/>
    <property type="match status" value="1"/>
</dbReference>
<comment type="similarity">
    <text evidence="1">Belongs to the RMI1 family.</text>
</comment>
<feature type="compositionally biased region" description="Acidic residues" evidence="3">
    <location>
        <begin position="119"/>
        <end position="132"/>
    </location>
</feature>
<evidence type="ECO:0000313" key="7">
    <source>
        <dbReference type="Proteomes" id="UP000799118"/>
    </source>
</evidence>
<dbReference type="PANTHER" id="PTHR14790:SF15">
    <property type="entry name" value="RECQ-MEDIATED GENOME INSTABILITY PROTEIN 1"/>
    <property type="match status" value="1"/>
</dbReference>
<dbReference type="GO" id="GO:0016604">
    <property type="term" value="C:nuclear body"/>
    <property type="evidence" value="ECO:0007669"/>
    <property type="project" value="TreeGrafter"/>
</dbReference>
<dbReference type="Pfam" id="PF21000">
    <property type="entry name" value="RMI1_N_N"/>
    <property type="match status" value="1"/>
</dbReference>
<evidence type="ECO:0000259" key="4">
    <source>
        <dbReference type="Pfam" id="PF08585"/>
    </source>
</evidence>
<dbReference type="GO" id="GO:0000724">
    <property type="term" value="P:double-strand break repair via homologous recombination"/>
    <property type="evidence" value="ECO:0007669"/>
    <property type="project" value="TreeGrafter"/>
</dbReference>
<evidence type="ECO:0000256" key="2">
    <source>
        <dbReference type="ARBA" id="ARBA00018987"/>
    </source>
</evidence>
<dbReference type="EMBL" id="ML769626">
    <property type="protein sequence ID" value="KAE9391387.1"/>
    <property type="molecule type" value="Genomic_DNA"/>
</dbReference>
<feature type="domain" description="RecQ mediated genome instability protein 1 OB-fold" evidence="4">
    <location>
        <begin position="74"/>
        <end position="177"/>
    </location>
</feature>
<evidence type="ECO:0000313" key="6">
    <source>
        <dbReference type="EMBL" id="KAE9391387.1"/>
    </source>
</evidence>
<feature type="region of interest" description="Disordered" evidence="3">
    <location>
        <begin position="114"/>
        <end position="136"/>
    </location>
</feature>
<dbReference type="OrthoDB" id="341511at2759"/>
<dbReference type="InterPro" id="IPR013894">
    <property type="entry name" value="RMI1_OB"/>
</dbReference>
<evidence type="ECO:0000256" key="1">
    <source>
        <dbReference type="ARBA" id="ARBA00006395"/>
    </source>
</evidence>
<evidence type="ECO:0000259" key="5">
    <source>
        <dbReference type="Pfam" id="PF21000"/>
    </source>
</evidence>
<reference evidence="6" key="1">
    <citation type="journal article" date="2019" name="Environ. Microbiol.">
        <title>Fungal ecological strategies reflected in gene transcription - a case study of two litter decomposers.</title>
        <authorList>
            <person name="Barbi F."/>
            <person name="Kohler A."/>
            <person name="Barry K."/>
            <person name="Baskaran P."/>
            <person name="Daum C."/>
            <person name="Fauchery L."/>
            <person name="Ihrmark K."/>
            <person name="Kuo A."/>
            <person name="LaButti K."/>
            <person name="Lipzen A."/>
            <person name="Morin E."/>
            <person name="Grigoriev I.V."/>
            <person name="Henrissat B."/>
            <person name="Lindahl B."/>
            <person name="Martin F."/>
        </authorList>
    </citation>
    <scope>NUCLEOTIDE SEQUENCE</scope>
    <source>
        <strain evidence="6">JB14</strain>
    </source>
</reference>
<sequence length="188" mass="20873">MPPPEITNWLRQHYPKPTVDPEWLQACYDWVVGENQLNPATDMQRIIQDIETQLLESDLHDSMVHGTGIPAYMSNSNTPHSKLTGPPILVQIESITDVGVSAYTLNKTRIIREERKEAGEDEEGEADDEVEGEGPIPNYARSMLKLEISDGATTLKAAEYRPIPELVLGGTPLGCKVSGSSFNLYMCF</sequence>